<feature type="compositionally biased region" description="Basic and acidic residues" evidence="7">
    <location>
        <begin position="100"/>
        <end position="116"/>
    </location>
</feature>
<evidence type="ECO:0000256" key="3">
    <source>
        <dbReference type="ARBA" id="ARBA00023125"/>
    </source>
</evidence>
<dbReference type="CDD" id="cd14686">
    <property type="entry name" value="bZIP"/>
    <property type="match status" value="1"/>
</dbReference>
<feature type="region of interest" description="Disordered" evidence="7">
    <location>
        <begin position="1"/>
        <end position="23"/>
    </location>
</feature>
<evidence type="ECO:0000256" key="7">
    <source>
        <dbReference type="SAM" id="MobiDB-lite"/>
    </source>
</evidence>
<dbReference type="Gene3D" id="1.20.5.170">
    <property type="match status" value="1"/>
</dbReference>
<evidence type="ECO:0000256" key="6">
    <source>
        <dbReference type="ARBA" id="ARBA00040165"/>
    </source>
</evidence>
<evidence type="ECO:0000256" key="1">
    <source>
        <dbReference type="ARBA" id="ARBA00022843"/>
    </source>
</evidence>
<dbReference type="GO" id="GO:0005634">
    <property type="term" value="C:nucleus"/>
    <property type="evidence" value="ECO:0007669"/>
    <property type="project" value="TreeGrafter"/>
</dbReference>
<dbReference type="OrthoDB" id="10508686at2759"/>
<feature type="region of interest" description="Disordered" evidence="7">
    <location>
        <begin position="181"/>
        <end position="215"/>
    </location>
</feature>
<dbReference type="GO" id="GO:0000977">
    <property type="term" value="F:RNA polymerase II transcription regulatory region sequence-specific DNA binding"/>
    <property type="evidence" value="ECO:0007669"/>
    <property type="project" value="TreeGrafter"/>
</dbReference>
<keyword evidence="2" id="KW-0805">Transcription regulation</keyword>
<evidence type="ECO:0000256" key="8">
    <source>
        <dbReference type="SAM" id="Phobius"/>
    </source>
</evidence>
<keyword evidence="3" id="KW-0238">DNA-binding</keyword>
<dbReference type="InterPro" id="IPR052470">
    <property type="entry name" value="ER_Stress-Reg_TF"/>
</dbReference>
<feature type="transmembrane region" description="Helical" evidence="8">
    <location>
        <begin position="264"/>
        <end position="283"/>
    </location>
</feature>
<proteinExistence type="predicted"/>
<accession>A0A9W7BPB3</accession>
<reference evidence="11" key="1">
    <citation type="journal article" date="2023" name="Commun. Biol.">
        <title>Genome analysis of Parmales, the sister group of diatoms, reveals the evolutionary specialization of diatoms from phago-mixotrophs to photoautotrophs.</title>
        <authorList>
            <person name="Ban H."/>
            <person name="Sato S."/>
            <person name="Yoshikawa S."/>
            <person name="Yamada K."/>
            <person name="Nakamura Y."/>
            <person name="Ichinomiya M."/>
            <person name="Sato N."/>
            <person name="Blanc-Mathieu R."/>
            <person name="Endo H."/>
            <person name="Kuwata A."/>
            <person name="Ogata H."/>
        </authorList>
    </citation>
    <scope>NUCLEOTIDE SEQUENCE [LARGE SCALE GENOMIC DNA]</scope>
    <source>
        <strain evidence="11">NIES 3701</strain>
    </source>
</reference>
<organism evidence="10 11">
    <name type="scientific">Triparma strigata</name>
    <dbReference type="NCBI Taxonomy" id="1606541"/>
    <lineage>
        <taxon>Eukaryota</taxon>
        <taxon>Sar</taxon>
        <taxon>Stramenopiles</taxon>
        <taxon>Ochrophyta</taxon>
        <taxon>Bolidophyceae</taxon>
        <taxon>Parmales</taxon>
        <taxon>Triparmaceae</taxon>
        <taxon>Triparma</taxon>
    </lineage>
</organism>
<evidence type="ECO:0000256" key="5">
    <source>
        <dbReference type="ARBA" id="ARBA00023242"/>
    </source>
</evidence>
<gene>
    <name evidence="10" type="ORF">TrST_g4053</name>
</gene>
<dbReference type="EMBL" id="BRXY01000426">
    <property type="protein sequence ID" value="GMH94026.1"/>
    <property type="molecule type" value="Genomic_DNA"/>
</dbReference>
<feature type="compositionally biased region" description="Low complexity" evidence="7">
    <location>
        <begin position="181"/>
        <end position="195"/>
    </location>
</feature>
<evidence type="ECO:0000256" key="2">
    <source>
        <dbReference type="ARBA" id="ARBA00023015"/>
    </source>
</evidence>
<dbReference type="AlphaFoldDB" id="A0A9W7BPB3"/>
<dbReference type="Pfam" id="PF00170">
    <property type="entry name" value="bZIP_1"/>
    <property type="match status" value="1"/>
</dbReference>
<dbReference type="Proteomes" id="UP001165085">
    <property type="component" value="Unassembled WGS sequence"/>
</dbReference>
<dbReference type="InterPro" id="IPR046347">
    <property type="entry name" value="bZIP_sf"/>
</dbReference>
<dbReference type="SUPFAM" id="SSF57959">
    <property type="entry name" value="Leucine zipper domain"/>
    <property type="match status" value="1"/>
</dbReference>
<protein>
    <recommendedName>
        <fullName evidence="6">X-box-binding protein 1</fullName>
    </recommendedName>
</protein>
<dbReference type="PANTHER" id="PTHR46542:SF1">
    <property type="entry name" value="X-BOX BINDING PROTEIN 1"/>
    <property type="match status" value="1"/>
</dbReference>
<keyword evidence="4" id="KW-0804">Transcription</keyword>
<feature type="compositionally biased region" description="Low complexity" evidence="7">
    <location>
        <begin position="47"/>
        <end position="93"/>
    </location>
</feature>
<dbReference type="PROSITE" id="PS50217">
    <property type="entry name" value="BZIP"/>
    <property type="match status" value="1"/>
</dbReference>
<feature type="region of interest" description="Disordered" evidence="7">
    <location>
        <begin position="47"/>
        <end position="125"/>
    </location>
</feature>
<comment type="caution">
    <text evidence="10">The sequence shown here is derived from an EMBL/GenBank/DDBJ whole genome shotgun (WGS) entry which is preliminary data.</text>
</comment>
<feature type="domain" description="BZIP" evidence="9">
    <location>
        <begin position="102"/>
        <end position="165"/>
    </location>
</feature>
<dbReference type="PANTHER" id="PTHR46542">
    <property type="entry name" value="X-BOX BINDING PROTEIN 1"/>
    <property type="match status" value="1"/>
</dbReference>
<keyword evidence="11" id="KW-1185">Reference proteome</keyword>
<evidence type="ECO:0000313" key="10">
    <source>
        <dbReference type="EMBL" id="GMH94026.1"/>
    </source>
</evidence>
<keyword evidence="1" id="KW-0832">Ubl conjugation</keyword>
<keyword evidence="8" id="KW-0472">Membrane</keyword>
<dbReference type="SMART" id="SM00338">
    <property type="entry name" value="BRLZ"/>
    <property type="match status" value="1"/>
</dbReference>
<name>A0A9W7BPB3_9STRA</name>
<sequence length="302" mass="32168">MTEQQQQLPLSAPNPVASPDDEFLDDADFHLLSTLFGDEQPASLAAATTVVRASSGSSSSSVGVSSTTSGSVSNYSSDGSESPTMNPSSSSSQQKRKGRSKVDKATERKMKNRESAKNSYLKKKAQTAAMEDRIKELEAANAALTSENGLLREENSQLKAALQDKERELLIEDIPLPSSLSGSGSTLPLYSSSGGTNPNKRHRSSDTTTPTRSDYSTSNAIKLVTLPIAAISSTLCMLDNTSNADYLGSRFSGSMVMSGGGNLLPTWVLILMGVLAGVVMLGVRNSWFPNLHFQIVLPKKIK</sequence>
<evidence type="ECO:0000259" key="9">
    <source>
        <dbReference type="PROSITE" id="PS50217"/>
    </source>
</evidence>
<evidence type="ECO:0000256" key="4">
    <source>
        <dbReference type="ARBA" id="ARBA00023163"/>
    </source>
</evidence>
<keyword evidence="5" id="KW-0539">Nucleus</keyword>
<feature type="compositionally biased region" description="Low complexity" evidence="7">
    <location>
        <begin position="206"/>
        <end position="215"/>
    </location>
</feature>
<keyword evidence="8" id="KW-0812">Transmembrane</keyword>
<dbReference type="InterPro" id="IPR004827">
    <property type="entry name" value="bZIP"/>
</dbReference>
<evidence type="ECO:0000313" key="11">
    <source>
        <dbReference type="Proteomes" id="UP001165085"/>
    </source>
</evidence>
<keyword evidence="8" id="KW-1133">Transmembrane helix</keyword>
<dbReference type="GO" id="GO:0000981">
    <property type="term" value="F:DNA-binding transcription factor activity, RNA polymerase II-specific"/>
    <property type="evidence" value="ECO:0007669"/>
    <property type="project" value="TreeGrafter"/>
</dbReference>